<dbReference type="AlphaFoldDB" id="A0A2H3D3X0"/>
<sequence>MKNELFDDVHASIDKHVSITWLNEIPSSSAASMKLLATDALQVLAQCRRCHQERISSSHAGELYSSALPCLLPYSIVFLLTRTKSQILQVAYRDPRVPENGATGPGKFSFAPITPYSNTLEKARNHYNDTEFCCSKLITCELMRMPPSVTAFLAGKVSLLKPPSLPLLSRPTLTT</sequence>
<reference evidence="2" key="1">
    <citation type="journal article" date="2017" name="Nat. Ecol. Evol.">
        <title>Genome expansion and lineage-specific genetic innovations in the forest pathogenic fungi Armillaria.</title>
        <authorList>
            <person name="Sipos G."/>
            <person name="Prasanna A.N."/>
            <person name="Walter M.C."/>
            <person name="O'Connor E."/>
            <person name="Balint B."/>
            <person name="Krizsan K."/>
            <person name="Kiss B."/>
            <person name="Hess J."/>
            <person name="Varga T."/>
            <person name="Slot J."/>
            <person name="Riley R."/>
            <person name="Boka B."/>
            <person name="Rigling D."/>
            <person name="Barry K."/>
            <person name="Lee J."/>
            <person name="Mihaltcheva S."/>
            <person name="LaButti K."/>
            <person name="Lipzen A."/>
            <person name="Waldron R."/>
            <person name="Moloney N.M."/>
            <person name="Sperisen C."/>
            <person name="Kredics L."/>
            <person name="Vagvoelgyi C."/>
            <person name="Patrignani A."/>
            <person name="Fitzpatrick D."/>
            <person name="Nagy I."/>
            <person name="Doyle S."/>
            <person name="Anderson J.B."/>
            <person name="Grigoriev I.V."/>
            <person name="Gueldener U."/>
            <person name="Muensterkoetter M."/>
            <person name="Nagy L.G."/>
        </authorList>
    </citation>
    <scope>NUCLEOTIDE SEQUENCE [LARGE SCALE GENOMIC DNA]</scope>
    <source>
        <strain evidence="2">Ar21-2</strain>
    </source>
</reference>
<accession>A0A2H3D3X0</accession>
<dbReference type="InParanoid" id="A0A2H3D3X0"/>
<gene>
    <name evidence="1" type="ORF">ARMGADRAFT_1083439</name>
</gene>
<protein>
    <submittedName>
        <fullName evidence="1">Uncharacterized protein</fullName>
    </submittedName>
</protein>
<organism evidence="1 2">
    <name type="scientific">Armillaria gallica</name>
    <name type="common">Bulbous honey fungus</name>
    <name type="synonym">Armillaria bulbosa</name>
    <dbReference type="NCBI Taxonomy" id="47427"/>
    <lineage>
        <taxon>Eukaryota</taxon>
        <taxon>Fungi</taxon>
        <taxon>Dikarya</taxon>
        <taxon>Basidiomycota</taxon>
        <taxon>Agaricomycotina</taxon>
        <taxon>Agaricomycetes</taxon>
        <taxon>Agaricomycetidae</taxon>
        <taxon>Agaricales</taxon>
        <taxon>Marasmiineae</taxon>
        <taxon>Physalacriaceae</taxon>
        <taxon>Armillaria</taxon>
    </lineage>
</organism>
<name>A0A2H3D3X0_ARMGA</name>
<dbReference type="EMBL" id="KZ293667">
    <property type="protein sequence ID" value="PBK89975.1"/>
    <property type="molecule type" value="Genomic_DNA"/>
</dbReference>
<keyword evidence="2" id="KW-1185">Reference proteome</keyword>
<dbReference type="Proteomes" id="UP000217790">
    <property type="component" value="Unassembled WGS sequence"/>
</dbReference>
<evidence type="ECO:0000313" key="2">
    <source>
        <dbReference type="Proteomes" id="UP000217790"/>
    </source>
</evidence>
<proteinExistence type="predicted"/>
<evidence type="ECO:0000313" key="1">
    <source>
        <dbReference type="EMBL" id="PBK89975.1"/>
    </source>
</evidence>